<evidence type="ECO:0000256" key="1">
    <source>
        <dbReference type="ARBA" id="ARBA00004236"/>
    </source>
</evidence>
<dbReference type="OrthoDB" id="107771at2"/>
<dbReference type="GO" id="GO:0007165">
    <property type="term" value="P:signal transduction"/>
    <property type="evidence" value="ECO:0007669"/>
    <property type="project" value="UniProtKB-KW"/>
</dbReference>
<evidence type="ECO:0000259" key="9">
    <source>
        <dbReference type="PROSITE" id="PS50885"/>
    </source>
</evidence>
<dbReference type="Proteomes" id="UP000093482">
    <property type="component" value="Unassembled WGS sequence"/>
</dbReference>
<evidence type="ECO:0000256" key="6">
    <source>
        <dbReference type="PROSITE-ProRule" id="PRU00284"/>
    </source>
</evidence>
<dbReference type="InterPro" id="IPR004089">
    <property type="entry name" value="MCPsignal_dom"/>
</dbReference>
<dbReference type="InterPro" id="IPR004090">
    <property type="entry name" value="Chemotax_Me-accpt_rcpt"/>
</dbReference>
<evidence type="ECO:0000259" key="8">
    <source>
        <dbReference type="PROSITE" id="PS50111"/>
    </source>
</evidence>
<keyword evidence="11" id="KW-1185">Reference proteome</keyword>
<evidence type="ECO:0000256" key="5">
    <source>
        <dbReference type="ARBA" id="ARBA00029447"/>
    </source>
</evidence>
<dbReference type="CDD" id="cd11386">
    <property type="entry name" value="MCP_signal"/>
    <property type="match status" value="1"/>
</dbReference>
<feature type="transmembrane region" description="Helical" evidence="7">
    <location>
        <begin position="183"/>
        <end position="203"/>
    </location>
</feature>
<dbReference type="SMART" id="SM00304">
    <property type="entry name" value="HAMP"/>
    <property type="match status" value="1"/>
</dbReference>
<evidence type="ECO:0000256" key="2">
    <source>
        <dbReference type="ARBA" id="ARBA00022475"/>
    </source>
</evidence>
<dbReference type="PROSITE" id="PS50885">
    <property type="entry name" value="HAMP"/>
    <property type="match status" value="1"/>
</dbReference>
<dbReference type="EMBL" id="MATO01000059">
    <property type="protein sequence ID" value="OCS86990.1"/>
    <property type="molecule type" value="Genomic_DNA"/>
</dbReference>
<feature type="domain" description="HAMP" evidence="9">
    <location>
        <begin position="205"/>
        <end position="258"/>
    </location>
</feature>
<keyword evidence="2" id="KW-1003">Cell membrane</keyword>
<accession>A0A1C0YIJ5</accession>
<comment type="similarity">
    <text evidence="5">Belongs to the methyl-accepting chemotaxis (MCP) protein family.</text>
</comment>
<dbReference type="SMART" id="SM00283">
    <property type="entry name" value="MA"/>
    <property type="match status" value="1"/>
</dbReference>
<evidence type="ECO:0000256" key="4">
    <source>
        <dbReference type="ARBA" id="ARBA00023224"/>
    </source>
</evidence>
<dbReference type="GO" id="GO:0005886">
    <property type="term" value="C:plasma membrane"/>
    <property type="evidence" value="ECO:0007669"/>
    <property type="project" value="UniProtKB-SubCell"/>
</dbReference>
<dbReference type="PANTHER" id="PTHR32089:SF112">
    <property type="entry name" value="LYSOZYME-LIKE PROTEIN-RELATED"/>
    <property type="match status" value="1"/>
</dbReference>
<comment type="subcellular location">
    <subcellularLocation>
        <location evidence="1">Cell membrane</location>
    </subcellularLocation>
</comment>
<feature type="domain" description="Methyl-accepting transducer" evidence="8">
    <location>
        <begin position="277"/>
        <end position="548"/>
    </location>
</feature>
<dbReference type="Pfam" id="PF05227">
    <property type="entry name" value="CHASE3"/>
    <property type="match status" value="1"/>
</dbReference>
<keyword evidence="7" id="KW-1133">Transmembrane helix</keyword>
<name>A0A1C0YIJ5_9BACL</name>
<dbReference type="PANTHER" id="PTHR32089">
    <property type="entry name" value="METHYL-ACCEPTING CHEMOTAXIS PROTEIN MCPB"/>
    <property type="match status" value="1"/>
</dbReference>
<dbReference type="Pfam" id="PF00015">
    <property type="entry name" value="MCPsignal"/>
    <property type="match status" value="1"/>
</dbReference>
<keyword evidence="4 6" id="KW-0807">Transducer</keyword>
<keyword evidence="3 7" id="KW-0472">Membrane</keyword>
<evidence type="ECO:0000256" key="3">
    <source>
        <dbReference type="ARBA" id="ARBA00023136"/>
    </source>
</evidence>
<evidence type="ECO:0000313" key="11">
    <source>
        <dbReference type="Proteomes" id="UP000093482"/>
    </source>
</evidence>
<dbReference type="Gene3D" id="1.10.287.950">
    <property type="entry name" value="Methyl-accepting chemotaxis protein"/>
    <property type="match status" value="1"/>
</dbReference>
<keyword evidence="7" id="KW-0812">Transmembrane</keyword>
<dbReference type="GO" id="GO:0006935">
    <property type="term" value="P:chemotaxis"/>
    <property type="evidence" value="ECO:0007669"/>
    <property type="project" value="InterPro"/>
</dbReference>
<dbReference type="PRINTS" id="PR00260">
    <property type="entry name" value="CHEMTRNSDUCR"/>
</dbReference>
<comment type="caution">
    <text evidence="10">The sequence shown here is derived from an EMBL/GenBank/DDBJ whole genome shotgun (WGS) entry which is preliminary data.</text>
</comment>
<evidence type="ECO:0000313" key="10">
    <source>
        <dbReference type="EMBL" id="OCS86990.1"/>
    </source>
</evidence>
<dbReference type="RefSeq" id="WP_066465950.1">
    <property type="nucleotide sequence ID" value="NZ_MATO01000059.1"/>
</dbReference>
<reference evidence="10 11" key="1">
    <citation type="submission" date="2016-07" db="EMBL/GenBank/DDBJ databases">
        <title>Caryophanon latum genome sequencing.</title>
        <authorList>
            <person name="Verma A."/>
            <person name="Pal Y."/>
            <person name="Krishnamurthi S."/>
        </authorList>
    </citation>
    <scope>NUCLEOTIDE SEQUENCE [LARGE SCALE GENOMIC DNA]</scope>
    <source>
        <strain evidence="10 11">DSM 14151</strain>
    </source>
</reference>
<proteinExistence type="inferred from homology"/>
<gene>
    <name evidence="10" type="ORF">A6K76_14170</name>
</gene>
<dbReference type="Pfam" id="PF00672">
    <property type="entry name" value="HAMP"/>
    <property type="match status" value="1"/>
</dbReference>
<dbReference type="InterPro" id="IPR007891">
    <property type="entry name" value="CHASE3"/>
</dbReference>
<dbReference type="PROSITE" id="PS50111">
    <property type="entry name" value="CHEMOTAXIS_TRANSDUC_2"/>
    <property type="match status" value="1"/>
</dbReference>
<protein>
    <recommendedName>
        <fullName evidence="12">Chemotaxis protein</fullName>
    </recommendedName>
</protein>
<dbReference type="SUPFAM" id="SSF58104">
    <property type="entry name" value="Methyl-accepting chemotaxis protein (MCP) signaling domain"/>
    <property type="match status" value="1"/>
</dbReference>
<dbReference type="Gene3D" id="6.10.340.10">
    <property type="match status" value="1"/>
</dbReference>
<organism evidence="10 11">
    <name type="scientific">Caryophanon latum</name>
    <dbReference type="NCBI Taxonomy" id="33977"/>
    <lineage>
        <taxon>Bacteria</taxon>
        <taxon>Bacillati</taxon>
        <taxon>Bacillota</taxon>
        <taxon>Bacilli</taxon>
        <taxon>Bacillales</taxon>
        <taxon>Caryophanaceae</taxon>
        <taxon>Caryophanon</taxon>
    </lineage>
</organism>
<sequence>MKVTISGKLFLGFLSILIIVVLGSVISINQLGYTDKSYSQLIEDNIDNAMAAKDLDALYSNQMESITNYLLTGNANYIDVYKENLQMANEAVASMQQSFTRDEDLEKLSQLAAFQQRFDEIVQKMIQFKQEGNVVGYTNVLSTSGQTIMNVFNAKSLELKDAQEAIVLAKTNEINRNVSLTKWAMIIMSICGIVGGLLLAMFISRTISKPIVKVSNVMKEVAEGNLGVEPIVVKNRDEVGDMVKSFNTMVHDFREVVGKVQDSAQTVSASSQQLAASAEESTAASEQVASLTQRSAEGSQEQLIHFNDLAGTMTQMNDDIQQITANSNELSEIAGVAKELTSRGSDLVDNVVSQMDFIQKSVTKASDSILSLRDRSNEISSIIEIITDVADQTNLLALNAAIEAARAGEHGKGFAVVADEVRKLAEESKRSANQITEMIMHIQRETDESVRMMSEESEQVAIGLADTKETDHKFHEISEAMNDVAYKVGEVSESLKTMMHRSDGMLHAVGETKRLTEKNVDISQDNAAATEEQHAALEEVSASAQFLAGLAEDLQKITSKFKIEQ</sequence>
<evidence type="ECO:0008006" key="12">
    <source>
        <dbReference type="Google" id="ProtNLM"/>
    </source>
</evidence>
<evidence type="ECO:0000256" key="7">
    <source>
        <dbReference type="SAM" id="Phobius"/>
    </source>
</evidence>
<dbReference type="InterPro" id="IPR003660">
    <property type="entry name" value="HAMP_dom"/>
</dbReference>
<dbReference type="CDD" id="cd06225">
    <property type="entry name" value="HAMP"/>
    <property type="match status" value="1"/>
</dbReference>
<dbReference type="AlphaFoldDB" id="A0A1C0YIJ5"/>
<dbReference type="GO" id="GO:0004888">
    <property type="term" value="F:transmembrane signaling receptor activity"/>
    <property type="evidence" value="ECO:0007669"/>
    <property type="project" value="InterPro"/>
</dbReference>